<dbReference type="GO" id="GO:0005576">
    <property type="term" value="C:extracellular region"/>
    <property type="evidence" value="ECO:0007669"/>
    <property type="project" value="UniProtKB-SubCell"/>
</dbReference>
<keyword evidence="2" id="KW-0964">Secreted</keyword>
<keyword evidence="5" id="KW-1133">Transmembrane helix</keyword>
<evidence type="ECO:0000256" key="4">
    <source>
        <dbReference type="SAM" id="MobiDB-lite"/>
    </source>
</evidence>
<feature type="compositionally biased region" description="Polar residues" evidence="4">
    <location>
        <begin position="213"/>
        <end position="223"/>
    </location>
</feature>
<feature type="transmembrane region" description="Helical" evidence="5">
    <location>
        <begin position="134"/>
        <end position="154"/>
    </location>
</feature>
<evidence type="ECO:0000256" key="5">
    <source>
        <dbReference type="SAM" id="Phobius"/>
    </source>
</evidence>
<accession>A0ABD3RCX6</accession>
<organism evidence="7 8">
    <name type="scientific">Cyclostephanos tholiformis</name>
    <dbReference type="NCBI Taxonomy" id="382380"/>
    <lineage>
        <taxon>Eukaryota</taxon>
        <taxon>Sar</taxon>
        <taxon>Stramenopiles</taxon>
        <taxon>Ochrophyta</taxon>
        <taxon>Bacillariophyta</taxon>
        <taxon>Coscinodiscophyceae</taxon>
        <taxon>Thalassiosirophycidae</taxon>
        <taxon>Stephanodiscales</taxon>
        <taxon>Stephanodiscaceae</taxon>
        <taxon>Cyclostephanos</taxon>
    </lineage>
</organism>
<evidence type="ECO:0000256" key="1">
    <source>
        <dbReference type="ARBA" id="ARBA00004613"/>
    </source>
</evidence>
<keyword evidence="3" id="KW-0732">Signal</keyword>
<reference evidence="7 8" key="1">
    <citation type="submission" date="2024-10" db="EMBL/GenBank/DDBJ databases">
        <title>Updated reference genomes for cyclostephanoid diatoms.</title>
        <authorList>
            <person name="Roberts W.R."/>
            <person name="Alverson A.J."/>
        </authorList>
    </citation>
    <scope>NUCLEOTIDE SEQUENCE [LARGE SCALE GENOMIC DNA]</scope>
    <source>
        <strain evidence="7 8">AJA228-03</strain>
    </source>
</reference>
<dbReference type="Pfam" id="PF24517">
    <property type="entry name" value="CBM96"/>
    <property type="match status" value="1"/>
</dbReference>
<dbReference type="AlphaFoldDB" id="A0ABD3RCX6"/>
<keyword evidence="5" id="KW-0472">Membrane</keyword>
<dbReference type="InterPro" id="IPR055372">
    <property type="entry name" value="CBM96"/>
</dbReference>
<gene>
    <name evidence="7" type="ORF">ACHAXA_005857</name>
</gene>
<proteinExistence type="predicted"/>
<comment type="subcellular location">
    <subcellularLocation>
        <location evidence="1">Secreted</location>
    </subcellularLocation>
</comment>
<evidence type="ECO:0000313" key="7">
    <source>
        <dbReference type="EMBL" id="KAL3810857.1"/>
    </source>
</evidence>
<feature type="region of interest" description="Disordered" evidence="4">
    <location>
        <begin position="1"/>
        <end position="20"/>
    </location>
</feature>
<keyword evidence="5" id="KW-0812">Transmembrane</keyword>
<comment type="caution">
    <text evidence="7">The sequence shown here is derived from an EMBL/GenBank/DDBJ whole genome shotgun (WGS) entry which is preliminary data.</text>
</comment>
<feature type="domain" description="Carbohydrate-binding module family 96" evidence="6">
    <location>
        <begin position="238"/>
        <end position="386"/>
    </location>
</feature>
<dbReference type="Proteomes" id="UP001530377">
    <property type="component" value="Unassembled WGS sequence"/>
</dbReference>
<dbReference type="NCBIfam" id="NF033679">
    <property type="entry name" value="DNRLRE_dom"/>
    <property type="match status" value="1"/>
</dbReference>
<sequence>MAAAIIVHDGDDDPLEPRPPVGVFQALGAMTNGGNADDDDDDERIRKRARELLGNGEEGGNLWDGDDDAEDGHVGVDGTPDDALTPRFSDAGKFVGYEKRDSIEERGVVDILFNGTPGDVKDAFRRNKKCRGTLVGFALFLFAVVVALVFFFVGDLIGNAIRDQSLAGADSAVAEGGEGKAHTHPKMNHTRPPNKSPSHAAPMDPTAVIPGQSPVSSPTTATYPPTFKGTPMEEISSTVTFDPASLATIERDEPDNKFAGLEELGVERDERVSFVRFDLSEHQYNGVDIVDAMLLLNLISHDHVDEGGTRVKVDLLPYAGGWIEDTLTWNAPPNATDAVTTNTFLWAGEMGDVGFHLIEVDVTAAILNKVVSTTKNVTFRLSTESGGFLFFAGRRWNYGQGMPTLAIRLK</sequence>
<dbReference type="EMBL" id="JALLPB020000296">
    <property type="protein sequence ID" value="KAL3810857.1"/>
    <property type="molecule type" value="Genomic_DNA"/>
</dbReference>
<evidence type="ECO:0000313" key="8">
    <source>
        <dbReference type="Proteomes" id="UP001530377"/>
    </source>
</evidence>
<keyword evidence="8" id="KW-1185">Reference proteome</keyword>
<feature type="region of interest" description="Disordered" evidence="4">
    <location>
        <begin position="172"/>
        <end position="229"/>
    </location>
</feature>
<evidence type="ECO:0000256" key="2">
    <source>
        <dbReference type="ARBA" id="ARBA00022525"/>
    </source>
</evidence>
<evidence type="ECO:0000259" key="6">
    <source>
        <dbReference type="Pfam" id="PF24517"/>
    </source>
</evidence>
<protein>
    <recommendedName>
        <fullName evidence="6">Carbohydrate-binding module family 96 domain-containing protein</fullName>
    </recommendedName>
</protein>
<evidence type="ECO:0000256" key="3">
    <source>
        <dbReference type="ARBA" id="ARBA00022729"/>
    </source>
</evidence>
<name>A0ABD3RCX6_9STRA</name>